<organism evidence="4 5">
    <name type="scientific">Trichosporon asahii var. asahii (strain ATCC 90039 / CBS 2479 / JCM 2466 / KCTC 7840 / NBRC 103889/ NCYC 2677 / UAMH 7654)</name>
    <name type="common">Yeast</name>
    <dbReference type="NCBI Taxonomy" id="1186058"/>
    <lineage>
        <taxon>Eukaryota</taxon>
        <taxon>Fungi</taxon>
        <taxon>Dikarya</taxon>
        <taxon>Basidiomycota</taxon>
        <taxon>Agaricomycotina</taxon>
        <taxon>Tremellomycetes</taxon>
        <taxon>Trichosporonales</taxon>
        <taxon>Trichosporonaceae</taxon>
        <taxon>Trichosporon</taxon>
    </lineage>
</organism>
<evidence type="ECO:0000256" key="1">
    <source>
        <dbReference type="ARBA" id="ARBA00022737"/>
    </source>
</evidence>
<dbReference type="SUPFAM" id="SSF117281">
    <property type="entry name" value="Kelch motif"/>
    <property type="match status" value="2"/>
</dbReference>
<dbReference type="HOGENOM" id="CLU_030461_1_1_1"/>
<dbReference type="InterPro" id="IPR015915">
    <property type="entry name" value="Kelch-typ_b-propeller"/>
</dbReference>
<dbReference type="Proteomes" id="UP000002748">
    <property type="component" value="Unassembled WGS sequence"/>
</dbReference>
<feature type="region of interest" description="Disordered" evidence="3">
    <location>
        <begin position="220"/>
        <end position="247"/>
    </location>
</feature>
<dbReference type="VEuPathDB" id="FungiDB:A1Q1_00169"/>
<comment type="caution">
    <text evidence="4">The sequence shown here is derived from an EMBL/GenBank/DDBJ whole genome shotgun (WGS) entry which is preliminary data.</text>
</comment>
<reference evidence="4 5" key="1">
    <citation type="journal article" date="2012" name="Eukaryot. Cell">
        <title>Draft genome sequence of CBS 2479, the standard type strain of Trichosporon asahii.</title>
        <authorList>
            <person name="Yang R.Y."/>
            <person name="Li H.T."/>
            <person name="Zhu H."/>
            <person name="Zhou G.P."/>
            <person name="Wang M."/>
            <person name="Wang L."/>
        </authorList>
    </citation>
    <scope>NUCLEOTIDE SEQUENCE [LARGE SCALE GENOMIC DNA]</scope>
    <source>
        <strain evidence="5">ATCC 90039 / CBS 2479 / JCM 2466 / KCTC 7840 / NCYC 2677 / UAMH 7654</strain>
    </source>
</reference>
<dbReference type="KEGG" id="tasa:A1Q1_00169"/>
<dbReference type="Gene3D" id="2.120.10.80">
    <property type="entry name" value="Kelch-type beta propeller"/>
    <property type="match status" value="2"/>
</dbReference>
<dbReference type="PANTHER" id="PTHR47435">
    <property type="entry name" value="KELCH REPEAT PROTEIN (AFU_ORTHOLOGUE AFUA_5G12780)"/>
    <property type="match status" value="1"/>
</dbReference>
<evidence type="ECO:0000256" key="3">
    <source>
        <dbReference type="SAM" id="MobiDB-lite"/>
    </source>
</evidence>
<name>J5R3U7_TRIAS</name>
<protein>
    <submittedName>
        <fullName evidence="4">Kelch repeat protein</fullName>
    </submittedName>
</protein>
<dbReference type="GO" id="GO:0019760">
    <property type="term" value="P:glucosinolate metabolic process"/>
    <property type="evidence" value="ECO:0007669"/>
    <property type="project" value="UniProtKB-ARBA"/>
</dbReference>
<sequence>MSITGKWTKLAIPALQRSSHSLSVIGPKAYIWGGELEPRRPVDTDVHVVDLESGKYERVEAPGAPSPRVAHAAAAVDGKIYAFGGRGGPEMSPIDESGLVYVYDPSARSWTSLKPSSSEYPEPRSYHSAAGAPGTFVIHGGCAASGRLRDTWAFDVSSKSWRRLADAPGLGRGGTALAILGDKIWRFGGFDGKTEAGGAIDSVPLNGASEWSTTVFGEQTGLGRDAAPGGKLEGQEDAPGPRSVSGLHKVGDKLVLLYGEGRPSHTGGHDAAGSFWDDVWAYDPKGEKWTKVSIGSEKPDARGWFASDAEAAGLALSGGLDDSNVRQSDTWVLRLTRRVF</sequence>
<evidence type="ECO:0000256" key="2">
    <source>
        <dbReference type="ARBA" id="ARBA00023004"/>
    </source>
</evidence>
<dbReference type="PANTHER" id="PTHR47435:SF4">
    <property type="entry name" value="KELCH REPEAT PROTEIN (AFU_ORTHOLOGUE AFUA_5G12780)"/>
    <property type="match status" value="1"/>
</dbReference>
<dbReference type="RefSeq" id="XP_014181972.1">
    <property type="nucleotide sequence ID" value="XM_014326497.1"/>
</dbReference>
<evidence type="ECO:0000313" key="4">
    <source>
        <dbReference type="EMBL" id="EJT50548.1"/>
    </source>
</evidence>
<evidence type="ECO:0000313" key="5">
    <source>
        <dbReference type="Proteomes" id="UP000002748"/>
    </source>
</evidence>
<dbReference type="OrthoDB" id="10250130at2759"/>
<accession>J5R3U7</accession>
<dbReference type="EMBL" id="ALBS01000099">
    <property type="protein sequence ID" value="EJT50548.1"/>
    <property type="molecule type" value="Genomic_DNA"/>
</dbReference>
<keyword evidence="2" id="KW-0408">Iron</keyword>
<dbReference type="GeneID" id="25983683"/>
<dbReference type="AlphaFoldDB" id="J5R3U7"/>
<gene>
    <name evidence="4" type="ORF">A1Q1_00169</name>
</gene>
<keyword evidence="1" id="KW-0677">Repeat</keyword>
<proteinExistence type="predicted"/>
<dbReference type="Pfam" id="PF24681">
    <property type="entry name" value="Kelch_KLHDC2_KLHL20_DRC7"/>
    <property type="match status" value="1"/>
</dbReference>